<accession>A0A6I1DTW1</accession>
<evidence type="ECO:0000313" key="1">
    <source>
        <dbReference type="EMBL" id="KAB7525495.1"/>
    </source>
</evidence>
<dbReference type="Proteomes" id="UP000429785">
    <property type="component" value="Unassembled WGS sequence"/>
</dbReference>
<sequence length="26" mass="2850">MGRKKNQAMSVAETDREFVLGAAARL</sequence>
<protein>
    <submittedName>
        <fullName evidence="1">TetR/AcrR family transcriptional regulator</fullName>
    </submittedName>
</protein>
<gene>
    <name evidence="1" type="ORF">F8C76_17825</name>
</gene>
<feature type="non-terminal residue" evidence="1">
    <location>
        <position position="26"/>
    </location>
</feature>
<reference evidence="1 2" key="1">
    <citation type="submission" date="2019-10" db="EMBL/GenBank/DDBJ databases">
        <title>Muricauda olearia CL-SS4 JCM15563 genome.</title>
        <authorList>
            <person name="Liu L."/>
        </authorList>
    </citation>
    <scope>NUCLEOTIDE SEQUENCE [LARGE SCALE GENOMIC DNA]</scope>
    <source>
        <strain evidence="1 2">CL-SS4</strain>
    </source>
</reference>
<dbReference type="EMBL" id="WELG01000038">
    <property type="protein sequence ID" value="KAB7525495.1"/>
    <property type="molecule type" value="Genomic_DNA"/>
</dbReference>
<name>A0A6I1DTW1_9FLAO</name>
<organism evidence="1 2">
    <name type="scientific">Flagellimonas olearia</name>
    <dbReference type="NCBI Taxonomy" id="552546"/>
    <lineage>
        <taxon>Bacteria</taxon>
        <taxon>Pseudomonadati</taxon>
        <taxon>Bacteroidota</taxon>
        <taxon>Flavobacteriia</taxon>
        <taxon>Flavobacteriales</taxon>
        <taxon>Flavobacteriaceae</taxon>
        <taxon>Flagellimonas</taxon>
    </lineage>
</organism>
<proteinExistence type="predicted"/>
<evidence type="ECO:0000313" key="2">
    <source>
        <dbReference type="Proteomes" id="UP000429785"/>
    </source>
</evidence>
<comment type="caution">
    <text evidence="1">The sequence shown here is derived from an EMBL/GenBank/DDBJ whole genome shotgun (WGS) entry which is preliminary data.</text>
</comment>
<dbReference type="AlphaFoldDB" id="A0A6I1DTW1"/>